<dbReference type="InterPro" id="IPR039426">
    <property type="entry name" value="TonB-dep_rcpt-like"/>
</dbReference>
<dbReference type="KEGG" id="ssau:H8M03_07555"/>
<dbReference type="Pfam" id="PF00593">
    <property type="entry name" value="TonB_dep_Rec_b-barrel"/>
    <property type="match status" value="1"/>
</dbReference>
<evidence type="ECO:0000313" key="16">
    <source>
        <dbReference type="EMBL" id="QNM81903.1"/>
    </source>
</evidence>
<feature type="chain" id="PRO_5028841145" evidence="13">
    <location>
        <begin position="30"/>
        <end position="767"/>
    </location>
</feature>
<evidence type="ECO:0000256" key="6">
    <source>
        <dbReference type="ARBA" id="ARBA00023004"/>
    </source>
</evidence>
<sequence>MKNLGFTARTALFASAGMAAMLMAGTAHAQIQEQQPPPQQDDSATDADPAEIIVTAQKREESILAIPQSVSVVGGDTLERLNASSFQDFAALVPGLSLTETNPGNTRIVLRGVNTGGVSQTVGVYVDETPFGSSSGLVNGAILAGDFDTFDVARLEVLRGPQGTLYGASSLGGVIKYVTNAPQLGQNGGRARVSVESVKGGELGFNVAGVGNAALGDTAALRVSGFYRKEAGFIDAEAGWSNLLGSPSIGGDDINDAKVYGGRAQLLFEPTDLFKVRLSAVTQQIHSHASSAIEVDDDTLDPVDDRYIQTVFIPEFNKTRYTVLNGTAEYDFGFASLLSSTSYARLKQTFLTDLTTTYGFAVSFIFGGLVRPLGAQQDQLTGFKKFTQEFRLTSPSDDRFEWLLGAYYTNERGKIVQDINAFDVDTDTLATDIPNLANATLPSKYREVAGFANATFHFNETFDLTGGVRLSRNKQEASQVLDGPLVGGLTTFDDLNSSESVFTYALAPRFELSPNTALYARVATGYRPGGPNVLAPGAPPEFATYDADRLTNYEIGLKTDIGRRLSFDIAGYILKWKDIQLFVVEDGVGFNANGGKATSYGLESTMTYRPFRGLQLLGNVAYVHGELDENAGATGGRKGDPLPWVPRLSASLNADYEWPIAVDTRAFVGGGVRYVGKQYANFDADYRTANGRQRPINPYGVLDLRGGVEFRNFNVEAYIQNLTDSHGLTSADLPTDAFLGTPVLPNGAVSAAVIRPRTIGVTLGMEF</sequence>
<evidence type="ECO:0000256" key="8">
    <source>
        <dbReference type="ARBA" id="ARBA00023077"/>
    </source>
</evidence>
<dbReference type="AlphaFoldDB" id="A0A7G9KZV4"/>
<keyword evidence="17" id="KW-1185">Reference proteome</keyword>
<dbReference type="GO" id="GO:0009279">
    <property type="term" value="C:cell outer membrane"/>
    <property type="evidence" value="ECO:0007669"/>
    <property type="project" value="UniProtKB-SubCell"/>
</dbReference>
<dbReference type="Gene3D" id="2.40.170.20">
    <property type="entry name" value="TonB-dependent receptor, beta-barrel domain"/>
    <property type="match status" value="1"/>
</dbReference>
<dbReference type="PANTHER" id="PTHR32552:SF81">
    <property type="entry name" value="TONB-DEPENDENT OUTER MEMBRANE RECEPTOR"/>
    <property type="match status" value="1"/>
</dbReference>
<feature type="domain" description="TonB-dependent receptor-like beta-barrel" evidence="14">
    <location>
        <begin position="314"/>
        <end position="722"/>
    </location>
</feature>
<keyword evidence="8 12" id="KW-0798">TonB box</keyword>
<dbReference type="SUPFAM" id="SSF56935">
    <property type="entry name" value="Porins"/>
    <property type="match status" value="1"/>
</dbReference>
<protein>
    <submittedName>
        <fullName evidence="16">TonB-dependent receptor</fullName>
    </submittedName>
</protein>
<comment type="similarity">
    <text evidence="11 12">Belongs to the TonB-dependent receptor family.</text>
</comment>
<evidence type="ECO:0000256" key="5">
    <source>
        <dbReference type="ARBA" id="ARBA00022692"/>
    </source>
</evidence>
<evidence type="ECO:0000259" key="15">
    <source>
        <dbReference type="Pfam" id="PF07715"/>
    </source>
</evidence>
<keyword evidence="9 11" id="KW-0472">Membrane</keyword>
<dbReference type="InterPro" id="IPR012910">
    <property type="entry name" value="Plug_dom"/>
</dbReference>
<dbReference type="EMBL" id="CP060697">
    <property type="protein sequence ID" value="QNM81903.1"/>
    <property type="molecule type" value="Genomic_DNA"/>
</dbReference>
<dbReference type="InterPro" id="IPR000531">
    <property type="entry name" value="Beta-barrel_TonB"/>
</dbReference>
<evidence type="ECO:0000256" key="7">
    <source>
        <dbReference type="ARBA" id="ARBA00023065"/>
    </source>
</evidence>
<dbReference type="RefSeq" id="WP_187478859.1">
    <property type="nucleotide sequence ID" value="NZ_CP060697.1"/>
</dbReference>
<dbReference type="Pfam" id="PF07715">
    <property type="entry name" value="Plug"/>
    <property type="match status" value="1"/>
</dbReference>
<keyword evidence="5 11" id="KW-0812">Transmembrane</keyword>
<evidence type="ECO:0000256" key="13">
    <source>
        <dbReference type="SAM" id="SignalP"/>
    </source>
</evidence>
<evidence type="ECO:0000256" key="11">
    <source>
        <dbReference type="PROSITE-ProRule" id="PRU01360"/>
    </source>
</evidence>
<evidence type="ECO:0000256" key="4">
    <source>
        <dbReference type="ARBA" id="ARBA00022496"/>
    </source>
</evidence>
<proteinExistence type="inferred from homology"/>
<keyword evidence="4" id="KW-0410">Iron transport</keyword>
<evidence type="ECO:0000256" key="9">
    <source>
        <dbReference type="ARBA" id="ARBA00023136"/>
    </source>
</evidence>
<dbReference type="InterPro" id="IPR036942">
    <property type="entry name" value="Beta-barrel_TonB_sf"/>
</dbReference>
<keyword evidence="10 11" id="KW-0998">Cell outer membrane</keyword>
<name>A0A7G9KZV4_9SPHN</name>
<keyword evidence="7" id="KW-0406">Ion transport</keyword>
<keyword evidence="2 11" id="KW-0813">Transport</keyword>
<dbReference type="CDD" id="cd01347">
    <property type="entry name" value="ligand_gated_channel"/>
    <property type="match status" value="1"/>
</dbReference>
<evidence type="ECO:0000256" key="12">
    <source>
        <dbReference type="RuleBase" id="RU003357"/>
    </source>
</evidence>
<dbReference type="PANTHER" id="PTHR32552">
    <property type="entry name" value="FERRICHROME IRON RECEPTOR-RELATED"/>
    <property type="match status" value="1"/>
</dbReference>
<organism evidence="16 17">
    <name type="scientific">Sphingomonas sabuli</name>
    <dbReference type="NCBI Taxonomy" id="2764186"/>
    <lineage>
        <taxon>Bacteria</taxon>
        <taxon>Pseudomonadati</taxon>
        <taxon>Pseudomonadota</taxon>
        <taxon>Alphaproteobacteria</taxon>
        <taxon>Sphingomonadales</taxon>
        <taxon>Sphingomonadaceae</taxon>
        <taxon>Sphingomonas</taxon>
    </lineage>
</organism>
<keyword evidence="3 11" id="KW-1134">Transmembrane beta strand</keyword>
<dbReference type="GO" id="GO:0006826">
    <property type="term" value="P:iron ion transport"/>
    <property type="evidence" value="ECO:0007669"/>
    <property type="project" value="UniProtKB-KW"/>
</dbReference>
<reference evidence="16 17" key="1">
    <citation type="submission" date="2020-08" db="EMBL/GenBank/DDBJ databases">
        <title>Sphingomonas sp. sand1-3 16S ribosomal RNA gene Genome sequencing and assembly.</title>
        <authorList>
            <person name="Kang M."/>
        </authorList>
    </citation>
    <scope>NUCLEOTIDE SEQUENCE [LARGE SCALE GENOMIC DNA]</scope>
    <source>
        <strain evidence="17">sand1-3</strain>
    </source>
</reference>
<evidence type="ECO:0000256" key="1">
    <source>
        <dbReference type="ARBA" id="ARBA00004571"/>
    </source>
</evidence>
<dbReference type="PROSITE" id="PS52016">
    <property type="entry name" value="TONB_DEPENDENT_REC_3"/>
    <property type="match status" value="1"/>
</dbReference>
<evidence type="ECO:0000256" key="3">
    <source>
        <dbReference type="ARBA" id="ARBA00022452"/>
    </source>
</evidence>
<keyword evidence="16" id="KW-0675">Receptor</keyword>
<dbReference type="Proteomes" id="UP000515861">
    <property type="component" value="Chromosome"/>
</dbReference>
<keyword evidence="6" id="KW-0408">Iron</keyword>
<feature type="signal peptide" evidence="13">
    <location>
        <begin position="1"/>
        <end position="29"/>
    </location>
</feature>
<evidence type="ECO:0000259" key="14">
    <source>
        <dbReference type="Pfam" id="PF00593"/>
    </source>
</evidence>
<feature type="domain" description="TonB-dependent receptor plug" evidence="15">
    <location>
        <begin position="65"/>
        <end position="174"/>
    </location>
</feature>
<comment type="subcellular location">
    <subcellularLocation>
        <location evidence="1 11">Cell outer membrane</location>
        <topology evidence="1 11">Multi-pass membrane protein</topology>
    </subcellularLocation>
</comment>
<evidence type="ECO:0000256" key="2">
    <source>
        <dbReference type="ARBA" id="ARBA00022448"/>
    </source>
</evidence>
<keyword evidence="13" id="KW-0732">Signal</keyword>
<evidence type="ECO:0000256" key="10">
    <source>
        <dbReference type="ARBA" id="ARBA00023237"/>
    </source>
</evidence>
<accession>A0A7G9KZV4</accession>
<evidence type="ECO:0000313" key="17">
    <source>
        <dbReference type="Proteomes" id="UP000515861"/>
    </source>
</evidence>
<gene>
    <name evidence="16" type="ORF">H8M03_07555</name>
</gene>